<feature type="domain" description="Aminotransferase class I/classII large" evidence="5">
    <location>
        <begin position="48"/>
        <end position="386"/>
    </location>
</feature>
<dbReference type="PANTHER" id="PTHR13693:SF3">
    <property type="entry name" value="LD36009P"/>
    <property type="match status" value="1"/>
</dbReference>
<evidence type="ECO:0000256" key="3">
    <source>
        <dbReference type="ARBA" id="ARBA00022898"/>
    </source>
</evidence>
<sequence length="402" mass="43290">MALFDKFEKLAQDRAALVQSGLNPFGTRIDEIFSPTEGRIGDFKVVLAGTNNYLGLTFDPESIKAAQLSLKHEGTGTTGSRMANGSYGSHMALEAELADFFQRRSAMVFSTGYLANLGVIGTLAGPGDLVLLDADCHASIYDACKLGGPEIIRFRHNDAADLERRMLRLGERARDVIIIVEGIYSMLGDQAPLKEIVDVKRRLGGYLLVDEAHSVGVLGAHGRGLAEELGVEADVDIVLGTFSKSLGAIGGFAVSHHPEMDLLRYASRPYIFTASPSPSSIASVRASLKTMRARPELREHLWSNARQLYKGLADLGYRLGPQASPVIPVMLGSPQEGVAFWQTLIEHGVYVNLVLPPASPGGQALVRCSVSAAHTPEQIDRIIRAFDELRPIFPAAVAGNQG</sequence>
<organism evidence="6 7">
    <name type="scientific">Azotobacter bryophylli</name>
    <dbReference type="NCBI Taxonomy" id="1986537"/>
    <lineage>
        <taxon>Bacteria</taxon>
        <taxon>Pseudomonadati</taxon>
        <taxon>Pseudomonadota</taxon>
        <taxon>Gammaproteobacteria</taxon>
        <taxon>Pseudomonadales</taxon>
        <taxon>Pseudomonadaceae</taxon>
        <taxon>Azotobacter</taxon>
    </lineage>
</organism>
<comment type="cofactor">
    <cofactor evidence="1 4">
        <name>pyridoxal 5'-phosphate</name>
        <dbReference type="ChEBI" id="CHEBI:597326"/>
    </cofactor>
</comment>
<dbReference type="PROSITE" id="PS00599">
    <property type="entry name" value="AA_TRANSFER_CLASS_2"/>
    <property type="match status" value="1"/>
</dbReference>
<keyword evidence="7" id="KW-1185">Reference proteome</keyword>
<dbReference type="Pfam" id="PF00155">
    <property type="entry name" value="Aminotran_1_2"/>
    <property type="match status" value="1"/>
</dbReference>
<dbReference type="InterPro" id="IPR050087">
    <property type="entry name" value="AON_synthase_class-II"/>
</dbReference>
<proteinExistence type="inferred from homology"/>
<gene>
    <name evidence="6" type="ORF">ACFOJE_21630</name>
</gene>
<evidence type="ECO:0000256" key="1">
    <source>
        <dbReference type="ARBA" id="ARBA00001933"/>
    </source>
</evidence>
<dbReference type="InterPro" id="IPR015421">
    <property type="entry name" value="PyrdxlP-dep_Trfase_major"/>
</dbReference>
<keyword evidence="2" id="KW-0808">Transferase</keyword>
<dbReference type="NCBIfam" id="NF047599">
    <property type="entry name" value="SerpalmtaseBetaP"/>
    <property type="match status" value="1"/>
</dbReference>
<evidence type="ECO:0000256" key="4">
    <source>
        <dbReference type="RuleBase" id="RU003693"/>
    </source>
</evidence>
<evidence type="ECO:0000259" key="5">
    <source>
        <dbReference type="Pfam" id="PF00155"/>
    </source>
</evidence>
<comment type="similarity">
    <text evidence="4">Belongs to the class-II pyridoxal-phosphate-dependent aminotransferase family.</text>
</comment>
<dbReference type="CDD" id="cd06454">
    <property type="entry name" value="KBL_like"/>
    <property type="match status" value="1"/>
</dbReference>
<dbReference type="Proteomes" id="UP001595457">
    <property type="component" value="Unassembled WGS sequence"/>
</dbReference>
<accession>A0ABV7B0X9</accession>
<dbReference type="Gene3D" id="3.90.1150.10">
    <property type="entry name" value="Aspartate Aminotransferase, domain 1"/>
    <property type="match status" value="1"/>
</dbReference>
<dbReference type="InterPro" id="IPR004839">
    <property type="entry name" value="Aminotransferase_I/II_large"/>
</dbReference>
<reference evidence="7" key="1">
    <citation type="journal article" date="2019" name="Int. J. Syst. Evol. Microbiol.">
        <title>The Global Catalogue of Microorganisms (GCM) 10K type strain sequencing project: providing services to taxonomists for standard genome sequencing and annotation.</title>
        <authorList>
            <consortium name="The Broad Institute Genomics Platform"/>
            <consortium name="The Broad Institute Genome Sequencing Center for Infectious Disease"/>
            <person name="Wu L."/>
            <person name="Ma J."/>
        </authorList>
    </citation>
    <scope>NUCLEOTIDE SEQUENCE [LARGE SCALE GENOMIC DNA]</scope>
    <source>
        <strain evidence="7">KCTC 62195</strain>
    </source>
</reference>
<evidence type="ECO:0000313" key="7">
    <source>
        <dbReference type="Proteomes" id="UP001595457"/>
    </source>
</evidence>
<dbReference type="InterPro" id="IPR015422">
    <property type="entry name" value="PyrdxlP-dep_Trfase_small"/>
</dbReference>
<protein>
    <submittedName>
        <fullName evidence="6">Aminotransferase class I/II-fold pyridoxal phosphate-dependent enzyme</fullName>
    </submittedName>
</protein>
<dbReference type="RefSeq" id="WP_377817089.1">
    <property type="nucleotide sequence ID" value="NZ_JBHRSJ010000036.1"/>
</dbReference>
<keyword evidence="3 4" id="KW-0663">Pyridoxal phosphate</keyword>
<keyword evidence="6" id="KW-0032">Aminotransferase</keyword>
<dbReference type="InterPro" id="IPR001917">
    <property type="entry name" value="Aminotrans_II_pyridoxalP_BS"/>
</dbReference>
<dbReference type="EMBL" id="JBHRSJ010000036">
    <property type="protein sequence ID" value="MFC2974796.1"/>
    <property type="molecule type" value="Genomic_DNA"/>
</dbReference>
<dbReference type="GO" id="GO:0008483">
    <property type="term" value="F:transaminase activity"/>
    <property type="evidence" value="ECO:0007669"/>
    <property type="project" value="UniProtKB-KW"/>
</dbReference>
<evidence type="ECO:0000256" key="2">
    <source>
        <dbReference type="ARBA" id="ARBA00022679"/>
    </source>
</evidence>
<dbReference type="SUPFAM" id="SSF53383">
    <property type="entry name" value="PLP-dependent transferases"/>
    <property type="match status" value="1"/>
</dbReference>
<dbReference type="PANTHER" id="PTHR13693">
    <property type="entry name" value="CLASS II AMINOTRANSFERASE/8-AMINO-7-OXONONANOATE SYNTHASE"/>
    <property type="match status" value="1"/>
</dbReference>
<dbReference type="InterPro" id="IPR015424">
    <property type="entry name" value="PyrdxlP-dep_Trfase"/>
</dbReference>
<name>A0ABV7B0X9_9GAMM</name>
<comment type="caution">
    <text evidence="6">The sequence shown here is derived from an EMBL/GenBank/DDBJ whole genome shotgun (WGS) entry which is preliminary data.</text>
</comment>
<dbReference type="Gene3D" id="3.40.640.10">
    <property type="entry name" value="Type I PLP-dependent aspartate aminotransferase-like (Major domain)"/>
    <property type="match status" value="1"/>
</dbReference>
<evidence type="ECO:0000313" key="6">
    <source>
        <dbReference type="EMBL" id="MFC2974796.1"/>
    </source>
</evidence>